<evidence type="ECO:0000313" key="3">
    <source>
        <dbReference type="Proteomes" id="UP000334820"/>
    </source>
</evidence>
<feature type="region of interest" description="Disordered" evidence="1">
    <location>
        <begin position="1"/>
        <end position="42"/>
    </location>
</feature>
<gene>
    <name evidence="2" type="ORF">KTAU_34530</name>
</gene>
<organism evidence="2 3">
    <name type="scientific">Thermogemmatispora aurantia</name>
    <dbReference type="NCBI Taxonomy" id="2045279"/>
    <lineage>
        <taxon>Bacteria</taxon>
        <taxon>Bacillati</taxon>
        <taxon>Chloroflexota</taxon>
        <taxon>Ktedonobacteria</taxon>
        <taxon>Thermogemmatisporales</taxon>
        <taxon>Thermogemmatisporaceae</taxon>
        <taxon>Thermogemmatispora</taxon>
    </lineage>
</organism>
<evidence type="ECO:0000256" key="1">
    <source>
        <dbReference type="SAM" id="MobiDB-lite"/>
    </source>
</evidence>
<sequence>MSWQGEAGRLGSEAVARPLRQTDKTDRQASGQTKRQAQATSIDQPALALVTWAEVVRSVRGELGAGQLHAGSRESTGCDSYEGESGLFALFL</sequence>
<keyword evidence="3" id="KW-1185">Reference proteome</keyword>
<feature type="compositionally biased region" description="Polar residues" evidence="1">
    <location>
        <begin position="28"/>
        <end position="42"/>
    </location>
</feature>
<protein>
    <submittedName>
        <fullName evidence="2">Uncharacterized protein</fullName>
    </submittedName>
</protein>
<comment type="caution">
    <text evidence="2">The sequence shown here is derived from an EMBL/GenBank/DDBJ whole genome shotgun (WGS) entry which is preliminary data.</text>
</comment>
<dbReference type="Proteomes" id="UP000334820">
    <property type="component" value="Unassembled WGS sequence"/>
</dbReference>
<name>A0A5J4KDU9_9CHLR</name>
<accession>A0A5J4KDU9</accession>
<reference evidence="2 3" key="1">
    <citation type="journal article" date="2019" name="Int. J. Syst. Evol. Microbiol.">
        <title>Thermogemmatispora aurantia sp. nov. and Thermogemmatispora argillosa sp. nov., within the class Ktedonobacteria, and emended description of the genus Thermogemmatispora.</title>
        <authorList>
            <person name="Zheng Y."/>
            <person name="Wang C.M."/>
            <person name="Sakai Y."/>
            <person name="Abe K."/>
            <person name="Yokota A."/>
            <person name="Yabe S."/>
        </authorList>
    </citation>
    <scope>NUCLEOTIDE SEQUENCE [LARGE SCALE GENOMIC DNA]</scope>
    <source>
        <strain evidence="2 3">A1-2</strain>
    </source>
</reference>
<proteinExistence type="predicted"/>
<dbReference type="AlphaFoldDB" id="A0A5J4KDU9"/>
<dbReference type="EMBL" id="BKZV01000005">
    <property type="protein sequence ID" value="GER84817.1"/>
    <property type="molecule type" value="Genomic_DNA"/>
</dbReference>
<evidence type="ECO:0000313" key="2">
    <source>
        <dbReference type="EMBL" id="GER84817.1"/>
    </source>
</evidence>